<name>F0WM10_9STRA</name>
<accession>F0WM10</accession>
<feature type="region of interest" description="Disordered" evidence="1">
    <location>
        <begin position="59"/>
        <end position="95"/>
    </location>
</feature>
<dbReference type="EMBL" id="FR824196">
    <property type="protein sequence ID" value="CCA22337.1"/>
    <property type="molecule type" value="Genomic_DNA"/>
</dbReference>
<reference evidence="2" key="1">
    <citation type="journal article" date="2011" name="PLoS Biol.">
        <title>Gene gain and loss during evolution of obligate parasitism in the white rust pathogen of Arabidopsis thaliana.</title>
        <authorList>
            <person name="Kemen E."/>
            <person name="Gardiner A."/>
            <person name="Schultz-Larsen T."/>
            <person name="Kemen A.C."/>
            <person name="Balmuth A.L."/>
            <person name="Robert-Seilaniantz A."/>
            <person name="Bailey K."/>
            <person name="Holub E."/>
            <person name="Studholme D.J."/>
            <person name="Maclean D."/>
            <person name="Jones J.D."/>
        </authorList>
    </citation>
    <scope>NUCLEOTIDE SEQUENCE</scope>
</reference>
<sequence>MKLSTSTALLLSAKSSIVECLNLQNNCLSLVDLPIEMCQYEQSVENFQQSTGKRYLGGTTTGLDLNMEPPSESHSESIRSSKGRDSSRSSNDEPEQTSAILGVTFTVVHFDFTMELKLFECIECIALCEEAFTVSVKQAYLWMTINANGVNGFSLCSQKCHMEQPLSSKKIYFRDLHLLQPLSFTDMIFFFCGNIMTGKRHGVKSLENKSNAAGTSSRSTTEEGKWKITEYTTCISLLKERPQKNSNSKRTSTYSHEVSDLVKPTKVDGEDNLGMGARIR</sequence>
<evidence type="ECO:0000256" key="1">
    <source>
        <dbReference type="SAM" id="MobiDB-lite"/>
    </source>
</evidence>
<organism evidence="2">
    <name type="scientific">Albugo laibachii Nc14</name>
    <dbReference type="NCBI Taxonomy" id="890382"/>
    <lineage>
        <taxon>Eukaryota</taxon>
        <taxon>Sar</taxon>
        <taxon>Stramenopiles</taxon>
        <taxon>Oomycota</taxon>
        <taxon>Peronosporomycetes</taxon>
        <taxon>Albuginales</taxon>
        <taxon>Albuginaceae</taxon>
        <taxon>Albugo</taxon>
    </lineage>
</organism>
<reference evidence="2" key="2">
    <citation type="submission" date="2011-02" db="EMBL/GenBank/DDBJ databases">
        <authorList>
            <person name="MacLean D."/>
        </authorList>
    </citation>
    <scope>NUCLEOTIDE SEQUENCE</scope>
</reference>
<protein>
    <submittedName>
        <fullName evidence="2">AlNc14C151G7523 protein</fullName>
    </submittedName>
</protein>
<dbReference type="AlphaFoldDB" id="F0WM10"/>
<evidence type="ECO:0000313" key="2">
    <source>
        <dbReference type="EMBL" id="CCA22337.1"/>
    </source>
</evidence>
<gene>
    <name evidence="2" type="primary">AlNc14C151G7523</name>
    <name evidence="2" type="ORF">ALNC14_084800</name>
</gene>
<proteinExistence type="predicted"/>
<feature type="compositionally biased region" description="Basic and acidic residues" evidence="1">
    <location>
        <begin position="71"/>
        <end position="91"/>
    </location>
</feature>
<dbReference type="HOGENOM" id="CLU_995421_0_0_1"/>